<proteinExistence type="predicted"/>
<dbReference type="Proteomes" id="UP001066276">
    <property type="component" value="Chromosome 9"/>
</dbReference>
<feature type="compositionally biased region" description="Polar residues" evidence="1">
    <location>
        <begin position="30"/>
        <end position="44"/>
    </location>
</feature>
<dbReference type="EMBL" id="JANPWB010000013">
    <property type="protein sequence ID" value="KAJ1105610.1"/>
    <property type="molecule type" value="Genomic_DNA"/>
</dbReference>
<feature type="region of interest" description="Disordered" evidence="1">
    <location>
        <begin position="30"/>
        <end position="157"/>
    </location>
</feature>
<dbReference type="AlphaFoldDB" id="A0AAV7MS80"/>
<name>A0AAV7MS80_PLEWA</name>
<protein>
    <submittedName>
        <fullName evidence="2">Uncharacterized protein</fullName>
    </submittedName>
</protein>
<accession>A0AAV7MS80</accession>
<feature type="compositionally biased region" description="Low complexity" evidence="1">
    <location>
        <begin position="80"/>
        <end position="100"/>
    </location>
</feature>
<reference evidence="2" key="1">
    <citation type="journal article" date="2022" name="bioRxiv">
        <title>Sequencing and chromosome-scale assembly of the giantPleurodeles waltlgenome.</title>
        <authorList>
            <person name="Brown T."/>
            <person name="Elewa A."/>
            <person name="Iarovenko S."/>
            <person name="Subramanian E."/>
            <person name="Araus A.J."/>
            <person name="Petzold A."/>
            <person name="Susuki M."/>
            <person name="Suzuki K.-i.T."/>
            <person name="Hayashi T."/>
            <person name="Toyoda A."/>
            <person name="Oliveira C."/>
            <person name="Osipova E."/>
            <person name="Leigh N.D."/>
            <person name="Simon A."/>
            <person name="Yun M.H."/>
        </authorList>
    </citation>
    <scope>NUCLEOTIDE SEQUENCE</scope>
    <source>
        <strain evidence="2">20211129_DDA</strain>
        <tissue evidence="2">Liver</tissue>
    </source>
</reference>
<comment type="caution">
    <text evidence="2">The sequence shown here is derived from an EMBL/GenBank/DDBJ whole genome shotgun (WGS) entry which is preliminary data.</text>
</comment>
<organism evidence="2 3">
    <name type="scientific">Pleurodeles waltl</name>
    <name type="common">Iberian ribbed newt</name>
    <dbReference type="NCBI Taxonomy" id="8319"/>
    <lineage>
        <taxon>Eukaryota</taxon>
        <taxon>Metazoa</taxon>
        <taxon>Chordata</taxon>
        <taxon>Craniata</taxon>
        <taxon>Vertebrata</taxon>
        <taxon>Euteleostomi</taxon>
        <taxon>Amphibia</taxon>
        <taxon>Batrachia</taxon>
        <taxon>Caudata</taxon>
        <taxon>Salamandroidea</taxon>
        <taxon>Salamandridae</taxon>
        <taxon>Pleurodelinae</taxon>
        <taxon>Pleurodeles</taxon>
    </lineage>
</organism>
<evidence type="ECO:0000313" key="3">
    <source>
        <dbReference type="Proteomes" id="UP001066276"/>
    </source>
</evidence>
<gene>
    <name evidence="2" type="ORF">NDU88_003015</name>
</gene>
<evidence type="ECO:0000313" key="2">
    <source>
        <dbReference type="EMBL" id="KAJ1105610.1"/>
    </source>
</evidence>
<feature type="compositionally biased region" description="Basic and acidic residues" evidence="1">
    <location>
        <begin position="47"/>
        <end position="75"/>
    </location>
</feature>
<evidence type="ECO:0000256" key="1">
    <source>
        <dbReference type="SAM" id="MobiDB-lite"/>
    </source>
</evidence>
<sequence>MPALCPVEGHWEREPLQLRRYTGRARLASRVTSTTLEGEASSSHGARAAEERNGEYTSDGGKEEVRARRQRDLLRRPPGRLRQGDWLTPEETLLGPELTGCVPHAPSLGPELGGDGGLATLIPVRTGRAQERKDGGESGPSRPVCEAQREEEDYALT</sequence>
<keyword evidence="3" id="KW-1185">Reference proteome</keyword>